<reference evidence="1" key="1">
    <citation type="journal article" date="2015" name="Nature">
        <title>Complex archaea that bridge the gap between prokaryotes and eukaryotes.</title>
        <authorList>
            <person name="Spang A."/>
            <person name="Saw J.H."/>
            <person name="Jorgensen S.L."/>
            <person name="Zaremba-Niedzwiedzka K."/>
            <person name="Martijn J."/>
            <person name="Lind A.E."/>
            <person name="van Eijk R."/>
            <person name="Schleper C."/>
            <person name="Guy L."/>
            <person name="Ettema T.J."/>
        </authorList>
    </citation>
    <scope>NUCLEOTIDE SEQUENCE</scope>
</reference>
<evidence type="ECO:0000313" key="1">
    <source>
        <dbReference type="EMBL" id="KKM71280.1"/>
    </source>
</evidence>
<protein>
    <submittedName>
        <fullName evidence="1">Uncharacterized protein</fullName>
    </submittedName>
</protein>
<comment type="caution">
    <text evidence="1">The sequence shown here is derived from an EMBL/GenBank/DDBJ whole genome shotgun (WGS) entry which is preliminary data.</text>
</comment>
<accession>A0A0F9M3T7</accession>
<proteinExistence type="predicted"/>
<dbReference type="AlphaFoldDB" id="A0A0F9M3T7"/>
<organism evidence="1">
    <name type="scientific">marine sediment metagenome</name>
    <dbReference type="NCBI Taxonomy" id="412755"/>
    <lineage>
        <taxon>unclassified sequences</taxon>
        <taxon>metagenomes</taxon>
        <taxon>ecological metagenomes</taxon>
    </lineage>
</organism>
<sequence length="132" mass="15666">MDTSETYIKMCDCPEIQENRPEHGGDFFHEHGWFDCTPQIYCDCRKGEFDSRHFKTNYVWLPRQDQLQGMVAPESKETELYPIAKLLNGFFDFTKAYKFGEHAPTMEQLWLAFVMKEKHGKVWNGTEWKEEG</sequence>
<gene>
    <name evidence="1" type="ORF">LCGC14_1432190</name>
</gene>
<dbReference type="EMBL" id="LAZR01009670">
    <property type="protein sequence ID" value="KKM71280.1"/>
    <property type="molecule type" value="Genomic_DNA"/>
</dbReference>
<name>A0A0F9M3T7_9ZZZZ</name>